<reference evidence="4" key="1">
    <citation type="submission" date="2017-06" db="EMBL/GenBank/DDBJ databases">
        <authorList>
            <person name="Varghese N."/>
            <person name="Submissions S."/>
        </authorList>
    </citation>
    <scope>NUCLEOTIDE SEQUENCE [LARGE SCALE GENOMIC DNA]</scope>
    <source>
        <strain evidence="4">DSM 28041</strain>
    </source>
</reference>
<feature type="domain" description="CSD" evidence="2">
    <location>
        <begin position="89"/>
        <end position="150"/>
    </location>
</feature>
<keyword evidence="3" id="KW-0238">DNA-binding</keyword>
<dbReference type="PROSITE" id="PS51857">
    <property type="entry name" value="CSD_2"/>
    <property type="match status" value="1"/>
</dbReference>
<dbReference type="InterPro" id="IPR012340">
    <property type="entry name" value="NA-bd_OB-fold"/>
</dbReference>
<dbReference type="Gene3D" id="2.40.50.140">
    <property type="entry name" value="Nucleic acid-binding proteins"/>
    <property type="match status" value="1"/>
</dbReference>
<dbReference type="Pfam" id="PF00313">
    <property type="entry name" value="CSD"/>
    <property type="match status" value="1"/>
</dbReference>
<dbReference type="SUPFAM" id="SSF50249">
    <property type="entry name" value="Nucleic acid-binding proteins"/>
    <property type="match status" value="1"/>
</dbReference>
<evidence type="ECO:0000313" key="3">
    <source>
        <dbReference type="EMBL" id="SNR63774.1"/>
    </source>
</evidence>
<dbReference type="PRINTS" id="PR00050">
    <property type="entry name" value="COLDSHOCK"/>
</dbReference>
<evidence type="ECO:0000256" key="1">
    <source>
        <dbReference type="SAM" id="MobiDB-lite"/>
    </source>
</evidence>
<keyword evidence="4" id="KW-1185">Reference proteome</keyword>
<organism evidence="3 4">
    <name type="scientific">Hymenobacter mucosus</name>
    <dbReference type="NCBI Taxonomy" id="1411120"/>
    <lineage>
        <taxon>Bacteria</taxon>
        <taxon>Pseudomonadati</taxon>
        <taxon>Bacteroidota</taxon>
        <taxon>Cytophagia</taxon>
        <taxon>Cytophagales</taxon>
        <taxon>Hymenobacteraceae</taxon>
        <taxon>Hymenobacter</taxon>
    </lineage>
</organism>
<name>A0A238XZH6_9BACT</name>
<dbReference type="AlphaFoldDB" id="A0A238XZH6"/>
<sequence length="152" mass="17307">MAKSQATFGKKENEKKRLKKRQDKEEKKEERQANAKKGQGLEDMLAYVDENGNITSTPPDPTKKKKEIKVEDIRIGAMRQEDMEQVDPIRKGIVSFFNESKGYGFIKDSQTQESIFVHANGLIDQIKENNKVIFEVEMGQKGPSAFGVKLDK</sequence>
<protein>
    <submittedName>
        <fullName evidence="3">Cold-shock DNA-binding protein family</fullName>
    </submittedName>
</protein>
<dbReference type="GO" id="GO:0005829">
    <property type="term" value="C:cytosol"/>
    <property type="evidence" value="ECO:0007669"/>
    <property type="project" value="UniProtKB-ARBA"/>
</dbReference>
<dbReference type="GO" id="GO:0003677">
    <property type="term" value="F:DNA binding"/>
    <property type="evidence" value="ECO:0007669"/>
    <property type="project" value="UniProtKB-KW"/>
</dbReference>
<evidence type="ECO:0000313" key="4">
    <source>
        <dbReference type="Proteomes" id="UP000198310"/>
    </source>
</evidence>
<dbReference type="SMART" id="SM00357">
    <property type="entry name" value="CSP"/>
    <property type="match status" value="1"/>
</dbReference>
<feature type="compositionally biased region" description="Basic and acidic residues" evidence="1">
    <location>
        <begin position="22"/>
        <end position="33"/>
    </location>
</feature>
<dbReference type="CDD" id="cd04458">
    <property type="entry name" value="CSP_CDS"/>
    <property type="match status" value="1"/>
</dbReference>
<dbReference type="RefSeq" id="WP_045689509.1">
    <property type="nucleotide sequence ID" value="NZ_FZNS01000004.1"/>
</dbReference>
<dbReference type="InterPro" id="IPR002059">
    <property type="entry name" value="CSP_DNA-bd"/>
</dbReference>
<dbReference type="EMBL" id="FZNS01000004">
    <property type="protein sequence ID" value="SNR63774.1"/>
    <property type="molecule type" value="Genomic_DNA"/>
</dbReference>
<evidence type="ECO:0000259" key="2">
    <source>
        <dbReference type="PROSITE" id="PS51857"/>
    </source>
</evidence>
<feature type="region of interest" description="Disordered" evidence="1">
    <location>
        <begin position="1"/>
        <end position="41"/>
    </location>
</feature>
<gene>
    <name evidence="3" type="ORF">SAMN06269173_104484</name>
</gene>
<dbReference type="Proteomes" id="UP000198310">
    <property type="component" value="Unassembled WGS sequence"/>
</dbReference>
<dbReference type="InterPro" id="IPR011129">
    <property type="entry name" value="CSD"/>
</dbReference>
<proteinExistence type="predicted"/>
<accession>A0A238XZH6</accession>